<name>A0AA38SGP2_9ASTR</name>
<proteinExistence type="predicted"/>
<evidence type="ECO:0000313" key="3">
    <source>
        <dbReference type="Proteomes" id="UP001172457"/>
    </source>
</evidence>
<sequence>MNATVGYCNGSFINHYLKDVLNFEDVKVKSYNSTHRYAEGLNSGIERGGSEGGSRETPKFEKLRNTLEATHMDGMNMYIQAFPRKFSWLSDANKALMNVSESGKLKELEDAFLVSEKCLDDKSFPNEDESLSPRSFWILFELTFGASTLALAMYIIISIRQFNESHPEITNFFQLISAFITDQWHQMRQ</sequence>
<keyword evidence="1" id="KW-0812">Transmembrane</keyword>
<gene>
    <name evidence="2" type="ORF">OSB04_031251</name>
</gene>
<dbReference type="Proteomes" id="UP001172457">
    <property type="component" value="Chromosome 8"/>
</dbReference>
<dbReference type="InterPro" id="IPR015683">
    <property type="entry name" value="Ionotropic_Glu_rcpt"/>
</dbReference>
<evidence type="ECO:0000313" key="2">
    <source>
        <dbReference type="EMBL" id="KAJ9538518.1"/>
    </source>
</evidence>
<evidence type="ECO:0000256" key="1">
    <source>
        <dbReference type="SAM" id="Phobius"/>
    </source>
</evidence>
<protein>
    <submittedName>
        <fullName evidence="2">Uncharacterized protein</fullName>
    </submittedName>
</protein>
<feature type="transmembrane region" description="Helical" evidence="1">
    <location>
        <begin position="136"/>
        <end position="157"/>
    </location>
</feature>
<reference evidence="2" key="1">
    <citation type="submission" date="2023-03" db="EMBL/GenBank/DDBJ databases">
        <title>Chromosome-scale reference genome and RAD-based genetic map of yellow starthistle (Centaurea solstitialis) reveal putative structural variation and QTLs associated with invader traits.</title>
        <authorList>
            <person name="Reatini B."/>
            <person name="Cang F.A."/>
            <person name="Jiang Q."/>
            <person name="Mckibben M.T.W."/>
            <person name="Barker M.S."/>
            <person name="Rieseberg L.H."/>
            <person name="Dlugosch K.M."/>
        </authorList>
    </citation>
    <scope>NUCLEOTIDE SEQUENCE</scope>
    <source>
        <strain evidence="2">CAN-66</strain>
        <tissue evidence="2">Leaf</tissue>
    </source>
</reference>
<keyword evidence="3" id="KW-1185">Reference proteome</keyword>
<dbReference type="PANTHER" id="PTHR18966">
    <property type="entry name" value="IONOTROPIC GLUTAMATE RECEPTOR"/>
    <property type="match status" value="1"/>
</dbReference>
<comment type="caution">
    <text evidence="2">The sequence shown here is derived from an EMBL/GenBank/DDBJ whole genome shotgun (WGS) entry which is preliminary data.</text>
</comment>
<accession>A0AA38SGP2</accession>
<keyword evidence="1" id="KW-0472">Membrane</keyword>
<dbReference type="EMBL" id="JARYMX010000008">
    <property type="protein sequence ID" value="KAJ9538518.1"/>
    <property type="molecule type" value="Genomic_DNA"/>
</dbReference>
<dbReference type="AlphaFoldDB" id="A0AA38SGP2"/>
<keyword evidence="1" id="KW-1133">Transmembrane helix</keyword>
<organism evidence="2 3">
    <name type="scientific">Centaurea solstitialis</name>
    <name type="common">yellow star-thistle</name>
    <dbReference type="NCBI Taxonomy" id="347529"/>
    <lineage>
        <taxon>Eukaryota</taxon>
        <taxon>Viridiplantae</taxon>
        <taxon>Streptophyta</taxon>
        <taxon>Embryophyta</taxon>
        <taxon>Tracheophyta</taxon>
        <taxon>Spermatophyta</taxon>
        <taxon>Magnoliopsida</taxon>
        <taxon>eudicotyledons</taxon>
        <taxon>Gunneridae</taxon>
        <taxon>Pentapetalae</taxon>
        <taxon>asterids</taxon>
        <taxon>campanulids</taxon>
        <taxon>Asterales</taxon>
        <taxon>Asteraceae</taxon>
        <taxon>Carduoideae</taxon>
        <taxon>Cardueae</taxon>
        <taxon>Centaureinae</taxon>
        <taxon>Centaurea</taxon>
    </lineage>
</organism>